<feature type="transmembrane region" description="Helical" evidence="7">
    <location>
        <begin position="155"/>
        <end position="176"/>
    </location>
</feature>
<dbReference type="InterPro" id="IPR003439">
    <property type="entry name" value="ABC_transporter-like_ATP-bd"/>
</dbReference>
<dbReference type="Gene3D" id="3.40.50.300">
    <property type="entry name" value="P-loop containing nucleotide triphosphate hydrolases"/>
    <property type="match status" value="1"/>
</dbReference>
<proteinExistence type="predicted"/>
<evidence type="ECO:0000313" key="13">
    <source>
        <dbReference type="Proteomes" id="UP000509327"/>
    </source>
</evidence>
<dbReference type="Pfam" id="PF00005">
    <property type="entry name" value="ABC_tran"/>
    <property type="match status" value="1"/>
</dbReference>
<evidence type="ECO:0000313" key="11">
    <source>
        <dbReference type="EMBL" id="QKS57551.1"/>
    </source>
</evidence>
<feature type="domain" description="ABC transmembrane type-1" evidence="9">
    <location>
        <begin position="16"/>
        <end position="298"/>
    </location>
</feature>
<keyword evidence="13" id="KW-1185">Reference proteome</keyword>
<feature type="domain" description="ABC transporter" evidence="8">
    <location>
        <begin position="413"/>
        <end position="648"/>
    </location>
</feature>
<dbReference type="InterPro" id="IPR027417">
    <property type="entry name" value="P-loop_NTPase"/>
</dbReference>
<keyword evidence="2 7" id="KW-0812">Transmembrane</keyword>
<evidence type="ECO:0000256" key="3">
    <source>
        <dbReference type="ARBA" id="ARBA00022741"/>
    </source>
</evidence>
<evidence type="ECO:0000259" key="9">
    <source>
        <dbReference type="PROSITE" id="PS50929"/>
    </source>
</evidence>
<dbReference type="RefSeq" id="WP_110895824.1">
    <property type="nucleotide sequence ID" value="NZ_CP054614.1"/>
</dbReference>
<reference evidence="11 13" key="2">
    <citation type="submission" date="2020-06" db="EMBL/GenBank/DDBJ databases">
        <title>Complete genome of Paenibacillus barcinonensis KACC11450.</title>
        <authorList>
            <person name="Kim M."/>
            <person name="Park Y.-J."/>
            <person name="Shin J.-H."/>
        </authorList>
    </citation>
    <scope>NUCLEOTIDE SEQUENCE [LARGE SCALE GENOMIC DNA]</scope>
    <source>
        <strain evidence="11 13">KACC11450</strain>
    </source>
</reference>
<evidence type="ECO:0000256" key="5">
    <source>
        <dbReference type="ARBA" id="ARBA00022989"/>
    </source>
</evidence>
<dbReference type="SUPFAM" id="SSF52540">
    <property type="entry name" value="P-loop containing nucleoside triphosphate hydrolases"/>
    <property type="match status" value="1"/>
</dbReference>
<comment type="subcellular location">
    <subcellularLocation>
        <location evidence="1">Cell membrane</location>
        <topology evidence="1">Multi-pass membrane protein</topology>
    </subcellularLocation>
</comment>
<dbReference type="InterPro" id="IPR011527">
    <property type="entry name" value="ABC1_TM_dom"/>
</dbReference>
<keyword evidence="4 10" id="KW-0067">ATP-binding</keyword>
<feature type="transmembrane region" description="Helical" evidence="7">
    <location>
        <begin position="49"/>
        <end position="69"/>
    </location>
</feature>
<evidence type="ECO:0000259" key="8">
    <source>
        <dbReference type="PROSITE" id="PS50893"/>
    </source>
</evidence>
<dbReference type="AlphaFoldDB" id="A0A2V4VUQ8"/>
<evidence type="ECO:0000256" key="6">
    <source>
        <dbReference type="ARBA" id="ARBA00023136"/>
    </source>
</evidence>
<dbReference type="InterPro" id="IPR039421">
    <property type="entry name" value="Type_1_exporter"/>
</dbReference>
<dbReference type="Proteomes" id="UP000509327">
    <property type="component" value="Chromosome"/>
</dbReference>
<dbReference type="GO" id="GO:0034040">
    <property type="term" value="F:ATPase-coupled lipid transmembrane transporter activity"/>
    <property type="evidence" value="ECO:0007669"/>
    <property type="project" value="TreeGrafter"/>
</dbReference>
<accession>A0A2V4VUQ8</accession>
<dbReference type="OrthoDB" id="9806127at2"/>
<protein>
    <submittedName>
        <fullName evidence="11">ABC transporter ATP-binding protein/permease</fullName>
    </submittedName>
    <submittedName>
        <fullName evidence="10">ATP-binding cassette subfamily C protein CydD</fullName>
    </submittedName>
</protein>
<dbReference type="PROSITE" id="PS50929">
    <property type="entry name" value="ABC_TM1F"/>
    <property type="match status" value="1"/>
</dbReference>
<keyword evidence="6 7" id="KW-0472">Membrane</keyword>
<gene>
    <name evidence="10" type="ORF">DFQ00_103301</name>
    <name evidence="11" type="ORF">HUB98_15365</name>
</gene>
<dbReference type="PANTHER" id="PTHR24221:SF614">
    <property type="entry name" value="GLUTATHIONE_L-CYSTEINE TRANSPORT SYSTEM ATP-BINDING_PERMEASE PROTEIN CYDC"/>
    <property type="match status" value="1"/>
</dbReference>
<dbReference type="Pfam" id="PF00664">
    <property type="entry name" value="ABC_membrane"/>
    <property type="match status" value="1"/>
</dbReference>
<evidence type="ECO:0000313" key="10">
    <source>
        <dbReference type="EMBL" id="PYE50882.1"/>
    </source>
</evidence>
<evidence type="ECO:0000256" key="2">
    <source>
        <dbReference type="ARBA" id="ARBA00022692"/>
    </source>
</evidence>
<name>A0A2V4VUQ8_PAEBA</name>
<dbReference type="InterPro" id="IPR036640">
    <property type="entry name" value="ABC1_TM_sf"/>
</dbReference>
<dbReference type="GO" id="GO:0005886">
    <property type="term" value="C:plasma membrane"/>
    <property type="evidence" value="ECO:0007669"/>
    <property type="project" value="UniProtKB-SubCell"/>
</dbReference>
<dbReference type="InterPro" id="IPR003593">
    <property type="entry name" value="AAA+_ATPase"/>
</dbReference>
<feature type="transmembrane region" description="Helical" evidence="7">
    <location>
        <begin position="130"/>
        <end position="149"/>
    </location>
</feature>
<sequence>MGRGLMKLPGIRPVLALASVLVLLQAMTIIMQAKWLAQAITALFEGAAVSSQVTVLMLFLAAFAARYALSFWLQLVTTRYAERTGTDLRRQMTEQWFRLGPRYAKTEGTGHLVTLAREGIAQYKTYLELFIPRMLGTGFTPVILLLYVFKLDTLSGVILMLTLPILIVFMILIGLATQRKIDGQFKSYKALANHFVDTLRGLETLKTLGQSKTHEGSIMRVSQRYRKATMSTLRMAFLSSFALDFFTMLSVASVAVGLGLRLTEGNMLLGPALTVLILAPEYFLPVRMLGADYHATLDGKEAGEAINEVIARGKAAEQREMEAYAGVVNHGNGLEGHTKSDISNRLNTSSIPDTPATPTPAALRLRVVFNRDKHEMRLSDAYSNRGANAESPNALNSVDLADPMFSWGDCSRFALTDIQVQHEAEGPYSLRDVTFQLTGLGKIGIIGASGAGKSTLIDVLAGFQLPTAGQVLINGQSLTPELLRAWRSQTAAIPQHPYIFSGSIADNIRFYVPEASDAEVAQAAQAAGLTKLLSSLPDGLHEEIGAGGRQLSGGQEQRVALARALLSERSVLLLDEPTAHLDVETEYELKQTMLPLFEGKLVFLATHRLHWMPHMDRIIVMEGGTVAEMGTHQELLARRGVYYHMIQAQMEAI</sequence>
<evidence type="ECO:0000313" key="12">
    <source>
        <dbReference type="Proteomes" id="UP000247790"/>
    </source>
</evidence>
<dbReference type="GO" id="GO:0005524">
    <property type="term" value="F:ATP binding"/>
    <property type="evidence" value="ECO:0007669"/>
    <property type="project" value="UniProtKB-KW"/>
</dbReference>
<organism evidence="10 12">
    <name type="scientific">Paenibacillus barcinonensis</name>
    <dbReference type="NCBI Taxonomy" id="198119"/>
    <lineage>
        <taxon>Bacteria</taxon>
        <taxon>Bacillati</taxon>
        <taxon>Bacillota</taxon>
        <taxon>Bacilli</taxon>
        <taxon>Bacillales</taxon>
        <taxon>Paenibacillaceae</taxon>
        <taxon>Paenibacillus</taxon>
    </lineage>
</organism>
<feature type="transmembrane region" description="Helical" evidence="7">
    <location>
        <begin position="236"/>
        <end position="260"/>
    </location>
</feature>
<keyword evidence="3" id="KW-0547">Nucleotide-binding</keyword>
<dbReference type="SMART" id="SM00382">
    <property type="entry name" value="AAA"/>
    <property type="match status" value="1"/>
</dbReference>
<reference evidence="10 12" key="1">
    <citation type="submission" date="2018-06" db="EMBL/GenBank/DDBJ databases">
        <title>Genomic Encyclopedia of Type Strains, Phase III (KMG-III): the genomes of soil and plant-associated and newly described type strains.</title>
        <authorList>
            <person name="Whitman W."/>
        </authorList>
    </citation>
    <scope>NUCLEOTIDE SEQUENCE [LARGE SCALE GENOMIC DNA]</scope>
    <source>
        <strain evidence="10 12">CECT 7022</strain>
    </source>
</reference>
<dbReference type="EMBL" id="QJSW01000003">
    <property type="protein sequence ID" value="PYE50882.1"/>
    <property type="molecule type" value="Genomic_DNA"/>
</dbReference>
<dbReference type="EMBL" id="CP054614">
    <property type="protein sequence ID" value="QKS57551.1"/>
    <property type="molecule type" value="Genomic_DNA"/>
</dbReference>
<dbReference type="Gene3D" id="1.20.1560.10">
    <property type="entry name" value="ABC transporter type 1, transmembrane domain"/>
    <property type="match status" value="1"/>
</dbReference>
<dbReference type="SUPFAM" id="SSF90123">
    <property type="entry name" value="ABC transporter transmembrane region"/>
    <property type="match status" value="1"/>
</dbReference>
<evidence type="ECO:0000256" key="4">
    <source>
        <dbReference type="ARBA" id="ARBA00022840"/>
    </source>
</evidence>
<dbReference type="CDD" id="cd18584">
    <property type="entry name" value="ABC_6TM_AarD_CydD"/>
    <property type="match status" value="1"/>
</dbReference>
<dbReference type="GO" id="GO:0140359">
    <property type="term" value="F:ABC-type transporter activity"/>
    <property type="evidence" value="ECO:0007669"/>
    <property type="project" value="InterPro"/>
</dbReference>
<dbReference type="PANTHER" id="PTHR24221">
    <property type="entry name" value="ATP-BINDING CASSETTE SUB-FAMILY B"/>
    <property type="match status" value="1"/>
</dbReference>
<evidence type="ECO:0000256" key="1">
    <source>
        <dbReference type="ARBA" id="ARBA00004651"/>
    </source>
</evidence>
<dbReference type="GO" id="GO:0016887">
    <property type="term" value="F:ATP hydrolysis activity"/>
    <property type="evidence" value="ECO:0007669"/>
    <property type="project" value="InterPro"/>
</dbReference>
<dbReference type="PROSITE" id="PS50893">
    <property type="entry name" value="ABC_TRANSPORTER_2"/>
    <property type="match status" value="1"/>
</dbReference>
<dbReference type="Proteomes" id="UP000247790">
    <property type="component" value="Unassembled WGS sequence"/>
</dbReference>
<evidence type="ECO:0000256" key="7">
    <source>
        <dbReference type="SAM" id="Phobius"/>
    </source>
</evidence>
<keyword evidence="5 7" id="KW-1133">Transmembrane helix</keyword>